<feature type="domain" description="PPIase cyclophilin-type" evidence="6">
    <location>
        <begin position="24"/>
        <end position="212"/>
    </location>
</feature>
<keyword evidence="4 5" id="KW-0413">Isomerase</keyword>
<keyword evidence="3 5" id="KW-0697">Rotamase</keyword>
<comment type="similarity">
    <text evidence="2 5">Belongs to the cyclophilin-type PPIase family.</text>
</comment>
<dbReference type="InterPro" id="IPR020892">
    <property type="entry name" value="Cyclophilin-type_PPIase_CS"/>
</dbReference>
<dbReference type="GO" id="GO:0003755">
    <property type="term" value="F:peptidyl-prolyl cis-trans isomerase activity"/>
    <property type="evidence" value="ECO:0007669"/>
    <property type="project" value="UniProtKB-UniRule"/>
</dbReference>
<evidence type="ECO:0000256" key="5">
    <source>
        <dbReference type="RuleBase" id="RU363019"/>
    </source>
</evidence>
<dbReference type="Proteomes" id="UP000808349">
    <property type="component" value="Unassembled WGS sequence"/>
</dbReference>
<dbReference type="PROSITE" id="PS50072">
    <property type="entry name" value="CSA_PPIASE_2"/>
    <property type="match status" value="1"/>
</dbReference>
<evidence type="ECO:0000313" key="7">
    <source>
        <dbReference type="EMBL" id="MBK9719084.1"/>
    </source>
</evidence>
<dbReference type="Pfam" id="PF00160">
    <property type="entry name" value="Pro_isomerase"/>
    <property type="match status" value="1"/>
</dbReference>
<comment type="catalytic activity">
    <reaction evidence="5">
        <text>[protein]-peptidylproline (omega=180) = [protein]-peptidylproline (omega=0)</text>
        <dbReference type="Rhea" id="RHEA:16237"/>
        <dbReference type="Rhea" id="RHEA-COMP:10747"/>
        <dbReference type="Rhea" id="RHEA-COMP:10748"/>
        <dbReference type="ChEBI" id="CHEBI:83833"/>
        <dbReference type="ChEBI" id="CHEBI:83834"/>
        <dbReference type="EC" id="5.2.1.8"/>
    </reaction>
</comment>
<protein>
    <recommendedName>
        <fullName evidence="5">Peptidyl-prolyl cis-trans isomerase</fullName>
        <shortName evidence="5">PPIase</shortName>
        <ecNumber evidence="5">5.2.1.8</ecNumber>
    </recommendedName>
</protein>
<name>A0A9D7SBU6_9BACT</name>
<dbReference type="PROSITE" id="PS00170">
    <property type="entry name" value="CSA_PPIASE_1"/>
    <property type="match status" value="1"/>
</dbReference>
<gene>
    <name evidence="7" type="ORF">IPO85_16520</name>
</gene>
<evidence type="ECO:0000313" key="8">
    <source>
        <dbReference type="Proteomes" id="UP000808349"/>
    </source>
</evidence>
<evidence type="ECO:0000256" key="2">
    <source>
        <dbReference type="ARBA" id="ARBA00007365"/>
    </source>
</evidence>
<dbReference type="InterPro" id="IPR024936">
    <property type="entry name" value="Cyclophilin-type_PPIase"/>
</dbReference>
<organism evidence="7 8">
    <name type="scientific">Candidatus Defluviibacterium haderslevense</name>
    <dbReference type="NCBI Taxonomy" id="2981993"/>
    <lineage>
        <taxon>Bacteria</taxon>
        <taxon>Pseudomonadati</taxon>
        <taxon>Bacteroidota</taxon>
        <taxon>Saprospiria</taxon>
        <taxon>Saprospirales</taxon>
        <taxon>Saprospiraceae</taxon>
        <taxon>Candidatus Defluviibacterium</taxon>
    </lineage>
</organism>
<proteinExistence type="inferred from homology"/>
<dbReference type="AlphaFoldDB" id="A0A9D7SBU6"/>
<evidence type="ECO:0000256" key="3">
    <source>
        <dbReference type="ARBA" id="ARBA00023110"/>
    </source>
</evidence>
<dbReference type="PIRSF" id="PIRSF001467">
    <property type="entry name" value="Peptidylpro_ismrse"/>
    <property type="match status" value="1"/>
</dbReference>
<dbReference type="EMBL" id="JADKFW010000015">
    <property type="protein sequence ID" value="MBK9719084.1"/>
    <property type="molecule type" value="Genomic_DNA"/>
</dbReference>
<evidence type="ECO:0000256" key="1">
    <source>
        <dbReference type="ARBA" id="ARBA00002388"/>
    </source>
</evidence>
<comment type="function">
    <text evidence="1 5">PPIases accelerate the folding of proteins. It catalyzes the cis-trans isomerization of proline imidic peptide bonds in oligopeptides.</text>
</comment>
<comment type="caution">
    <text evidence="7">The sequence shown here is derived from an EMBL/GenBank/DDBJ whole genome shotgun (WGS) entry which is preliminary data.</text>
</comment>
<dbReference type="PANTHER" id="PTHR45625:SF4">
    <property type="entry name" value="PEPTIDYLPROLYL ISOMERASE DOMAIN AND WD REPEAT-CONTAINING PROTEIN 1"/>
    <property type="match status" value="1"/>
</dbReference>
<dbReference type="InterPro" id="IPR044666">
    <property type="entry name" value="Cyclophilin_A-like"/>
</dbReference>
<dbReference type="GO" id="GO:0006457">
    <property type="term" value="P:protein folding"/>
    <property type="evidence" value="ECO:0007669"/>
    <property type="project" value="InterPro"/>
</dbReference>
<accession>A0A9D7SBU6</accession>
<evidence type="ECO:0000259" key="6">
    <source>
        <dbReference type="PROSITE" id="PS50072"/>
    </source>
</evidence>
<dbReference type="PRINTS" id="PR00153">
    <property type="entry name" value="CSAPPISMRASE"/>
</dbReference>
<dbReference type="InterPro" id="IPR029000">
    <property type="entry name" value="Cyclophilin-like_dom_sf"/>
</dbReference>
<sequence>MKPYLLLLFIGFYLVNCSQGSKQKGDFVIIHTDFGDMKAKLYDSTPKHKANFLKLVKEGYYDDLLFHRVIKQFMIQGGDPESRTSHEGLPLGQGGPGYTIEPEIGKFHFKGALSAARLGDQVNPGKLSSGSQFFIVDGQKCDSRQVDMMGTSKGMKYSPEDYKKYETLGGTPFLDGDYTVFGEIVEGLDVIDKITAQPCDQANRPNQNIRMTIKIVN</sequence>
<dbReference type="Gene3D" id="2.40.100.10">
    <property type="entry name" value="Cyclophilin-like"/>
    <property type="match status" value="1"/>
</dbReference>
<dbReference type="InterPro" id="IPR002130">
    <property type="entry name" value="Cyclophilin-type_PPIase_dom"/>
</dbReference>
<dbReference type="PANTHER" id="PTHR45625">
    <property type="entry name" value="PEPTIDYL-PROLYL CIS-TRANS ISOMERASE-RELATED"/>
    <property type="match status" value="1"/>
</dbReference>
<dbReference type="CDD" id="cd00317">
    <property type="entry name" value="cyclophilin"/>
    <property type="match status" value="1"/>
</dbReference>
<reference evidence="7 8" key="1">
    <citation type="submission" date="2020-10" db="EMBL/GenBank/DDBJ databases">
        <title>Connecting structure to function with the recovery of over 1000 high-quality activated sludge metagenome-assembled genomes encoding full-length rRNA genes using long-read sequencing.</title>
        <authorList>
            <person name="Singleton C.M."/>
            <person name="Petriglieri F."/>
            <person name="Kristensen J.M."/>
            <person name="Kirkegaard R.H."/>
            <person name="Michaelsen T.Y."/>
            <person name="Andersen M.H."/>
            <person name="Karst S.M."/>
            <person name="Dueholm M.S."/>
            <person name="Nielsen P.H."/>
            <person name="Albertsen M."/>
        </authorList>
    </citation>
    <scope>NUCLEOTIDE SEQUENCE [LARGE SCALE GENOMIC DNA]</scope>
    <source>
        <strain evidence="7">Ribe_18-Q3-R11-54_BAT3C.373</strain>
    </source>
</reference>
<dbReference type="SUPFAM" id="SSF50891">
    <property type="entry name" value="Cyclophilin-like"/>
    <property type="match status" value="1"/>
</dbReference>
<dbReference type="EC" id="5.2.1.8" evidence="5"/>
<evidence type="ECO:0000256" key="4">
    <source>
        <dbReference type="ARBA" id="ARBA00023235"/>
    </source>
</evidence>